<keyword evidence="1" id="KW-0121">Carboxypeptidase</keyword>
<proteinExistence type="predicted"/>
<keyword evidence="1" id="KW-0645">Protease</keyword>
<sequence>MKINIFIVLFFLKTIWLSAQSKGIVVDENNLPIPYVNIWVEGENIGTTSQEDGTFIINCTEEKILVFSAIGYENQKTALNKTNQIVLKSKTLSLNEVVITTLKNSKELEIGSAKKIHHTQLSGNKPWIYAKLFPFEEIYDETPFIKKIIFFSNSEKNNAKLKIRFFQLEDSIPTNDLTDEDIIVTVKKGMRKNVIDISKYKLRIPKNGVLVGLEWLIIPENFYEFKYKDGKTKKMIVAPNYAPSLVINYSDELNSFTYSSGMWRRARKYKLNNDRPWDNKIMTPAINLILTN</sequence>
<dbReference type="OrthoDB" id="914976at2"/>
<dbReference type="SUPFAM" id="SSF49464">
    <property type="entry name" value="Carboxypeptidase regulatory domain-like"/>
    <property type="match status" value="1"/>
</dbReference>
<gene>
    <name evidence="1" type="ORF">BC748_1009</name>
</gene>
<name>A0A4R6QBJ2_9FLAO</name>
<protein>
    <submittedName>
        <fullName evidence="1">Carboxypeptidase-like protein</fullName>
    </submittedName>
</protein>
<dbReference type="Proteomes" id="UP000295260">
    <property type="component" value="Unassembled WGS sequence"/>
</dbReference>
<keyword evidence="2" id="KW-1185">Reference proteome</keyword>
<comment type="caution">
    <text evidence="1">The sequence shown here is derived from an EMBL/GenBank/DDBJ whole genome shotgun (WGS) entry which is preliminary data.</text>
</comment>
<dbReference type="Pfam" id="PF13715">
    <property type="entry name" value="CarbopepD_reg_2"/>
    <property type="match status" value="1"/>
</dbReference>
<accession>A0A4R6QBJ2</accession>
<dbReference type="InterPro" id="IPR008969">
    <property type="entry name" value="CarboxyPept-like_regulatory"/>
</dbReference>
<evidence type="ECO:0000313" key="1">
    <source>
        <dbReference type="EMBL" id="TDP60038.1"/>
    </source>
</evidence>
<dbReference type="GO" id="GO:0004180">
    <property type="term" value="F:carboxypeptidase activity"/>
    <property type="evidence" value="ECO:0007669"/>
    <property type="project" value="UniProtKB-KW"/>
</dbReference>
<dbReference type="RefSeq" id="WP_133532338.1">
    <property type="nucleotide sequence ID" value="NZ_SNXR01000012.1"/>
</dbReference>
<keyword evidence="1" id="KW-0378">Hydrolase</keyword>
<evidence type="ECO:0000313" key="2">
    <source>
        <dbReference type="Proteomes" id="UP000295260"/>
    </source>
</evidence>
<reference evidence="1 2" key="1">
    <citation type="submission" date="2019-03" db="EMBL/GenBank/DDBJ databases">
        <title>Genomic Encyclopedia of Archaeal and Bacterial Type Strains, Phase II (KMG-II): from individual species to whole genera.</title>
        <authorList>
            <person name="Goeker M."/>
        </authorList>
    </citation>
    <scope>NUCLEOTIDE SEQUENCE [LARGE SCALE GENOMIC DNA]</scope>
    <source>
        <strain evidence="1 2">DSM 25687</strain>
    </source>
</reference>
<dbReference type="Gene3D" id="2.60.40.1120">
    <property type="entry name" value="Carboxypeptidase-like, regulatory domain"/>
    <property type="match status" value="1"/>
</dbReference>
<dbReference type="EMBL" id="SNXR01000012">
    <property type="protein sequence ID" value="TDP60038.1"/>
    <property type="molecule type" value="Genomic_DNA"/>
</dbReference>
<dbReference type="AlphaFoldDB" id="A0A4R6QBJ2"/>
<organism evidence="1 2">
    <name type="scientific">Flavobacterium dankookense</name>
    <dbReference type="NCBI Taxonomy" id="706186"/>
    <lineage>
        <taxon>Bacteria</taxon>
        <taxon>Pseudomonadati</taxon>
        <taxon>Bacteroidota</taxon>
        <taxon>Flavobacteriia</taxon>
        <taxon>Flavobacteriales</taxon>
        <taxon>Flavobacteriaceae</taxon>
        <taxon>Flavobacterium</taxon>
    </lineage>
</organism>